<feature type="signal peptide" evidence="1">
    <location>
        <begin position="1"/>
        <end position="24"/>
    </location>
</feature>
<evidence type="ECO:0000313" key="2">
    <source>
        <dbReference type="EMBL" id="KAL2872463.1"/>
    </source>
</evidence>
<dbReference type="RefSeq" id="XP_070891442.1">
    <property type="nucleotide sequence ID" value="XM_071035534.1"/>
</dbReference>
<keyword evidence="3" id="KW-1185">Reference proteome</keyword>
<evidence type="ECO:0000256" key="1">
    <source>
        <dbReference type="SAM" id="SignalP"/>
    </source>
</evidence>
<organism evidence="2 3">
    <name type="scientific">Aspergillus lucknowensis</name>
    <dbReference type="NCBI Taxonomy" id="176173"/>
    <lineage>
        <taxon>Eukaryota</taxon>
        <taxon>Fungi</taxon>
        <taxon>Dikarya</taxon>
        <taxon>Ascomycota</taxon>
        <taxon>Pezizomycotina</taxon>
        <taxon>Eurotiomycetes</taxon>
        <taxon>Eurotiomycetidae</taxon>
        <taxon>Eurotiales</taxon>
        <taxon>Aspergillaceae</taxon>
        <taxon>Aspergillus</taxon>
        <taxon>Aspergillus subgen. Nidulantes</taxon>
    </lineage>
</organism>
<dbReference type="GeneID" id="98150606"/>
<dbReference type="Proteomes" id="UP001610432">
    <property type="component" value="Unassembled WGS sequence"/>
</dbReference>
<gene>
    <name evidence="2" type="ORF">BJX67DRAFT_8477</name>
</gene>
<evidence type="ECO:0000313" key="3">
    <source>
        <dbReference type="Proteomes" id="UP001610432"/>
    </source>
</evidence>
<accession>A0ABR4M796</accession>
<name>A0ABR4M796_9EURO</name>
<reference evidence="2 3" key="1">
    <citation type="submission" date="2024-07" db="EMBL/GenBank/DDBJ databases">
        <title>Section-level genome sequencing and comparative genomics of Aspergillus sections Usti and Cavernicolus.</title>
        <authorList>
            <consortium name="Lawrence Berkeley National Laboratory"/>
            <person name="Nybo J.L."/>
            <person name="Vesth T.C."/>
            <person name="Theobald S."/>
            <person name="Frisvad J.C."/>
            <person name="Larsen T.O."/>
            <person name="Kjaerboelling I."/>
            <person name="Rothschild-Mancinelli K."/>
            <person name="Lyhne E.K."/>
            <person name="Kogle M.E."/>
            <person name="Barry K."/>
            <person name="Clum A."/>
            <person name="Na H."/>
            <person name="Ledsgaard L."/>
            <person name="Lin J."/>
            <person name="Lipzen A."/>
            <person name="Kuo A."/>
            <person name="Riley R."/>
            <person name="Mondo S."/>
            <person name="Labutti K."/>
            <person name="Haridas S."/>
            <person name="Pangalinan J."/>
            <person name="Salamov A.A."/>
            <person name="Simmons B.A."/>
            <person name="Magnuson J.K."/>
            <person name="Chen J."/>
            <person name="Drula E."/>
            <person name="Henrissat B."/>
            <person name="Wiebenga A."/>
            <person name="Lubbers R.J."/>
            <person name="Gomes A.C."/>
            <person name="Macurrencykelacurrency M.R."/>
            <person name="Stajich J."/>
            <person name="Grigoriev I.V."/>
            <person name="Mortensen U.H."/>
            <person name="De Vries R.P."/>
            <person name="Baker S.E."/>
            <person name="Andersen M.R."/>
        </authorList>
    </citation>
    <scope>NUCLEOTIDE SEQUENCE [LARGE SCALE GENOMIC DNA]</scope>
    <source>
        <strain evidence="2 3">CBS 449.75</strain>
    </source>
</reference>
<comment type="caution">
    <text evidence="2">The sequence shown here is derived from an EMBL/GenBank/DDBJ whole genome shotgun (WGS) entry which is preliminary data.</text>
</comment>
<evidence type="ECO:0008006" key="4">
    <source>
        <dbReference type="Google" id="ProtNLM"/>
    </source>
</evidence>
<keyword evidence="1" id="KW-0732">Signal</keyword>
<dbReference type="EMBL" id="JBFXLQ010000001">
    <property type="protein sequence ID" value="KAL2872463.1"/>
    <property type="molecule type" value="Genomic_DNA"/>
</dbReference>
<sequence length="88" mass="9982">MHHMSMFHATVLVLHMVWLQDSDGKRPRPQKLEYRLKLREQGICYRDLVVQLSLIGGSIIAGGSRERPCTGQLLSAKTLPRGLFPKNV</sequence>
<feature type="chain" id="PRO_5047287233" description="Secreted protein" evidence="1">
    <location>
        <begin position="25"/>
        <end position="88"/>
    </location>
</feature>
<protein>
    <recommendedName>
        <fullName evidence="4">Secreted protein</fullName>
    </recommendedName>
</protein>
<proteinExistence type="predicted"/>